<accession>A0A1M6TX76</accession>
<dbReference type="AlphaFoldDB" id="A0A1M6TX76"/>
<name>A0A1M6TX76_PARC5</name>
<evidence type="ECO:0000313" key="2">
    <source>
        <dbReference type="Proteomes" id="UP000184465"/>
    </source>
</evidence>
<dbReference type="EMBL" id="FRAG01000111">
    <property type="protein sequence ID" value="SHK61500.1"/>
    <property type="molecule type" value="Genomic_DNA"/>
</dbReference>
<sequence length="163" mass="19623">MKKIKYLFIVLILYVLLANLYQNYIYYLIPYNPLEDITDNPYSCHFTINYSNDGITNASYNLNTNTLIFKYFSDLNLIPLKEETNKEEIFKHDNDINFSYRFRFHPPKSSAYYYITIDEIWLDNLSVLYIRSNKPGFHNGYYKIIDSKFDYKYVNDLINTSQK</sequence>
<protein>
    <submittedName>
        <fullName evidence="1">Uncharacterized protein</fullName>
    </submittedName>
</protein>
<dbReference type="Proteomes" id="UP000184465">
    <property type="component" value="Unassembled WGS sequence"/>
</dbReference>
<gene>
    <name evidence="1" type="ORF">SAMN02745912_03818</name>
</gene>
<evidence type="ECO:0000313" key="1">
    <source>
        <dbReference type="EMBL" id="SHK61500.1"/>
    </source>
</evidence>
<proteinExistence type="predicted"/>
<organism evidence="1 2">
    <name type="scientific">Paramaledivibacter caminithermalis (strain DSM 15212 / CIP 107654 / DViRD3)</name>
    <name type="common">Clostridium caminithermale</name>
    <dbReference type="NCBI Taxonomy" id="1121301"/>
    <lineage>
        <taxon>Bacteria</taxon>
        <taxon>Bacillati</taxon>
        <taxon>Bacillota</taxon>
        <taxon>Clostridia</taxon>
        <taxon>Peptostreptococcales</taxon>
        <taxon>Caminicellaceae</taxon>
        <taxon>Paramaledivibacter</taxon>
    </lineage>
</organism>
<keyword evidence="2" id="KW-1185">Reference proteome</keyword>
<reference evidence="1 2" key="1">
    <citation type="submission" date="2016-11" db="EMBL/GenBank/DDBJ databases">
        <authorList>
            <person name="Jaros S."/>
            <person name="Januszkiewicz K."/>
            <person name="Wedrychowicz H."/>
        </authorList>
    </citation>
    <scope>NUCLEOTIDE SEQUENCE [LARGE SCALE GENOMIC DNA]</scope>
    <source>
        <strain evidence="1 2">DSM 15212</strain>
    </source>
</reference>
<dbReference type="RefSeq" id="WP_073153744.1">
    <property type="nucleotide sequence ID" value="NZ_FRAG01000111.1"/>
</dbReference>
<dbReference type="OrthoDB" id="2968408at2"/>